<proteinExistence type="predicted"/>
<evidence type="ECO:0000313" key="1">
    <source>
        <dbReference type="EMBL" id="RMX82386.1"/>
    </source>
</evidence>
<protein>
    <submittedName>
        <fullName evidence="1">Uncharacterized protein</fullName>
    </submittedName>
</protein>
<gene>
    <name evidence="1" type="ORF">D0869_06094</name>
</gene>
<dbReference type="Proteomes" id="UP000281245">
    <property type="component" value="Unassembled WGS sequence"/>
</dbReference>
<comment type="caution">
    <text evidence="1">The sequence shown here is derived from an EMBL/GenBank/DDBJ whole genome shotgun (WGS) entry which is preliminary data.</text>
</comment>
<evidence type="ECO:0000313" key="2">
    <source>
        <dbReference type="Proteomes" id="UP000281245"/>
    </source>
</evidence>
<organism evidence="1 2">
    <name type="scientific">Hortaea werneckii</name>
    <name type="common">Black yeast</name>
    <name type="synonym">Cladosporium werneckii</name>
    <dbReference type="NCBI Taxonomy" id="91943"/>
    <lineage>
        <taxon>Eukaryota</taxon>
        <taxon>Fungi</taxon>
        <taxon>Dikarya</taxon>
        <taxon>Ascomycota</taxon>
        <taxon>Pezizomycotina</taxon>
        <taxon>Dothideomycetes</taxon>
        <taxon>Dothideomycetidae</taxon>
        <taxon>Mycosphaerellales</taxon>
        <taxon>Teratosphaeriaceae</taxon>
        <taxon>Hortaea</taxon>
    </lineage>
</organism>
<accession>A0A3M6WW23</accession>
<name>A0A3M6WW23_HORWE</name>
<sequence length="106" mass="12538">MAMARRTPCMARFRLRLPKARAQALTVEESTDLCNTALRILDYTVVSRVNPLVRRFSWHISAYFQFEPVIWIVTELRNKSPTIVDPQSIWEGFQTLYTEWPEFMRA</sequence>
<dbReference type="EMBL" id="QWIJ01000434">
    <property type="protein sequence ID" value="RMX82386.1"/>
    <property type="molecule type" value="Genomic_DNA"/>
</dbReference>
<dbReference type="AlphaFoldDB" id="A0A3M6WW23"/>
<dbReference type="OrthoDB" id="2269373at2759"/>
<reference evidence="1 2" key="1">
    <citation type="journal article" date="2018" name="BMC Genomics">
        <title>Genomic evidence for intraspecific hybridization in a clonal and extremely halotolerant yeast.</title>
        <authorList>
            <person name="Gostincar C."/>
            <person name="Stajich J.E."/>
            <person name="Zupancic J."/>
            <person name="Zalar P."/>
            <person name="Gunde-Cimerman N."/>
        </authorList>
    </citation>
    <scope>NUCLEOTIDE SEQUENCE [LARGE SCALE GENOMIC DNA]</scope>
    <source>
        <strain evidence="1 2">EXF-6656</strain>
    </source>
</reference>